<comment type="subcellular location">
    <subcellularLocation>
        <location evidence="1">Membrane</location>
    </subcellularLocation>
</comment>
<dbReference type="PROSITE" id="PS50262">
    <property type="entry name" value="G_PROTEIN_RECEP_F1_2"/>
    <property type="match status" value="1"/>
</dbReference>
<dbReference type="InterPro" id="IPR017452">
    <property type="entry name" value="GPCR_Rhodpsn_7TM"/>
</dbReference>
<dbReference type="InParanoid" id="A0A1S3HJL0"/>
<feature type="transmembrane region" description="Helical" evidence="6">
    <location>
        <begin position="148"/>
        <end position="168"/>
    </location>
</feature>
<keyword evidence="3 6" id="KW-1133">Transmembrane helix</keyword>
<evidence type="ECO:0000313" key="9">
    <source>
        <dbReference type="RefSeq" id="XP_013385641.1"/>
    </source>
</evidence>
<gene>
    <name evidence="9" type="primary">LOC106155388</name>
</gene>
<dbReference type="GO" id="GO:0004930">
    <property type="term" value="F:G protein-coupled receptor activity"/>
    <property type="evidence" value="ECO:0007669"/>
    <property type="project" value="UniProtKB-KW"/>
</dbReference>
<sequence length="400" mass="44631">MNSTCECLNTSAVTSATDPSVAAINAAAEILYSVFPLVFLVFGSAGNILAFVVVLRKPLRHSSSTLYLAVLAIADLGTLWFGLSRHILLAFWDLDIRKIHSSICKLQPFLLYSCLDYSAWILAAVTVERFISVHFPLRAHVLCTRKRARSVVLILALLVMLKNFHVFITRGDEYTFDANGTSIDLKTSCGFPLKEHRYFWVNILPWIVFLFYAVGPFTIILTMNILIIRKVLKSRKARKGLTMLVLTSGRMANGANQRTNGRGHNKGLGNSEATQTTVMLITVSLAFLLLATPSFLHGILGPYWRKQITNPHGEAMYNLVRVLVLCLNYTNHSINFILYCISGKRFRTQAVILLTCGARQERRSNVQSGTANTTARRGQKRQTLETQLTCVSTVTLDTPL</sequence>
<dbReference type="AlphaFoldDB" id="A0A1S3HJL0"/>
<dbReference type="CDD" id="cd14978">
    <property type="entry name" value="7tmA_FMRFamide_R-like"/>
    <property type="match status" value="1"/>
</dbReference>
<dbReference type="STRING" id="7574.A0A1S3HJL0"/>
<dbReference type="GO" id="GO:0016020">
    <property type="term" value="C:membrane"/>
    <property type="evidence" value="ECO:0007669"/>
    <property type="project" value="UniProtKB-SubCell"/>
</dbReference>
<feature type="transmembrane region" description="Helical" evidence="6">
    <location>
        <begin position="278"/>
        <end position="300"/>
    </location>
</feature>
<evidence type="ECO:0000256" key="3">
    <source>
        <dbReference type="ARBA" id="ARBA00022989"/>
    </source>
</evidence>
<dbReference type="KEGG" id="lak:106155388"/>
<evidence type="ECO:0000313" key="8">
    <source>
        <dbReference type="Proteomes" id="UP000085678"/>
    </source>
</evidence>
<dbReference type="RefSeq" id="XP_013385641.1">
    <property type="nucleotide sequence ID" value="XM_013530187.1"/>
</dbReference>
<proteinExistence type="inferred from homology"/>
<keyword evidence="4 6" id="KW-0472">Membrane</keyword>
<feature type="transmembrane region" description="Helical" evidence="6">
    <location>
        <begin position="203"/>
        <end position="228"/>
    </location>
</feature>
<dbReference type="InterPro" id="IPR052954">
    <property type="entry name" value="GPCR-Ligand_Int"/>
</dbReference>
<dbReference type="PANTHER" id="PTHR46641">
    <property type="entry name" value="FMRFAMIDE RECEPTOR-RELATED"/>
    <property type="match status" value="1"/>
</dbReference>
<dbReference type="Proteomes" id="UP000085678">
    <property type="component" value="Unplaced"/>
</dbReference>
<keyword evidence="8" id="KW-1185">Reference proteome</keyword>
<dbReference type="OrthoDB" id="9990906at2759"/>
<feature type="transmembrane region" description="Helical" evidence="6">
    <location>
        <begin position="109"/>
        <end position="127"/>
    </location>
</feature>
<evidence type="ECO:0000256" key="2">
    <source>
        <dbReference type="ARBA" id="ARBA00022692"/>
    </source>
</evidence>
<feature type="transmembrane region" description="Helical" evidence="6">
    <location>
        <begin position="320"/>
        <end position="341"/>
    </location>
</feature>
<dbReference type="SUPFAM" id="SSF81321">
    <property type="entry name" value="Family A G protein-coupled receptor-like"/>
    <property type="match status" value="1"/>
</dbReference>
<dbReference type="OMA" id="MNSTCEC"/>
<name>A0A1S3HJL0_LINAN</name>
<keyword evidence="2 5" id="KW-0812">Transmembrane</keyword>
<organism evidence="8 9">
    <name type="scientific">Lingula anatina</name>
    <name type="common">Brachiopod</name>
    <name type="synonym">Lingula unguis</name>
    <dbReference type="NCBI Taxonomy" id="7574"/>
    <lineage>
        <taxon>Eukaryota</taxon>
        <taxon>Metazoa</taxon>
        <taxon>Spiralia</taxon>
        <taxon>Lophotrochozoa</taxon>
        <taxon>Brachiopoda</taxon>
        <taxon>Linguliformea</taxon>
        <taxon>Lingulata</taxon>
        <taxon>Lingulida</taxon>
        <taxon>Linguloidea</taxon>
        <taxon>Lingulidae</taxon>
        <taxon>Lingula</taxon>
    </lineage>
</organism>
<feature type="domain" description="G-protein coupled receptors family 1 profile" evidence="7">
    <location>
        <begin position="46"/>
        <end position="339"/>
    </location>
</feature>
<comment type="similarity">
    <text evidence="5">Belongs to the G-protein coupled receptor 1 family.</text>
</comment>
<reference evidence="9" key="1">
    <citation type="submission" date="2025-08" db="UniProtKB">
        <authorList>
            <consortium name="RefSeq"/>
        </authorList>
    </citation>
    <scope>IDENTIFICATION</scope>
    <source>
        <tissue evidence="9">Gonads</tissue>
    </source>
</reference>
<feature type="transmembrane region" description="Helical" evidence="6">
    <location>
        <begin position="30"/>
        <end position="54"/>
    </location>
</feature>
<evidence type="ECO:0000256" key="6">
    <source>
        <dbReference type="SAM" id="Phobius"/>
    </source>
</evidence>
<evidence type="ECO:0000256" key="4">
    <source>
        <dbReference type="ARBA" id="ARBA00023136"/>
    </source>
</evidence>
<feature type="transmembrane region" description="Helical" evidence="6">
    <location>
        <begin position="66"/>
        <end position="89"/>
    </location>
</feature>
<evidence type="ECO:0000256" key="5">
    <source>
        <dbReference type="RuleBase" id="RU000688"/>
    </source>
</evidence>
<dbReference type="PRINTS" id="PR00237">
    <property type="entry name" value="GPCRRHODOPSN"/>
</dbReference>
<evidence type="ECO:0000259" key="7">
    <source>
        <dbReference type="PROSITE" id="PS50262"/>
    </source>
</evidence>
<keyword evidence="5" id="KW-0297">G-protein coupled receptor</keyword>
<evidence type="ECO:0000256" key="1">
    <source>
        <dbReference type="ARBA" id="ARBA00004370"/>
    </source>
</evidence>
<dbReference type="PANTHER" id="PTHR46641:SF25">
    <property type="entry name" value="CNMAMIDE RECEPTOR-RELATED"/>
    <property type="match status" value="1"/>
</dbReference>
<protein>
    <submittedName>
        <fullName evidence="9">Growth hormone secretagogue receptor type 1</fullName>
    </submittedName>
</protein>
<keyword evidence="5 9" id="KW-0675">Receptor</keyword>
<dbReference type="Gene3D" id="1.20.1070.10">
    <property type="entry name" value="Rhodopsin 7-helix transmembrane proteins"/>
    <property type="match status" value="1"/>
</dbReference>
<dbReference type="GeneID" id="106155388"/>
<dbReference type="PROSITE" id="PS00237">
    <property type="entry name" value="G_PROTEIN_RECEP_F1_1"/>
    <property type="match status" value="1"/>
</dbReference>
<accession>A0A1S3HJL0</accession>
<keyword evidence="5" id="KW-0807">Transducer</keyword>
<dbReference type="Pfam" id="PF00001">
    <property type="entry name" value="7tm_1"/>
    <property type="match status" value="1"/>
</dbReference>
<dbReference type="InterPro" id="IPR000276">
    <property type="entry name" value="GPCR_Rhodpsn"/>
</dbReference>